<dbReference type="AlphaFoldDB" id="W2PA87"/>
<dbReference type="RefSeq" id="XP_008917128.1">
    <property type="nucleotide sequence ID" value="XM_008918880.1"/>
</dbReference>
<gene>
    <name evidence="1" type="ORF">PPTG_20214</name>
</gene>
<dbReference type="Proteomes" id="UP000018817">
    <property type="component" value="Unassembled WGS sequence"/>
</dbReference>
<dbReference type="EMBL" id="KI669910">
    <property type="protein sequence ID" value="ETM97575.1"/>
    <property type="molecule type" value="Genomic_DNA"/>
</dbReference>
<reference evidence="2" key="1">
    <citation type="submission" date="2011-12" db="EMBL/GenBank/DDBJ databases">
        <authorList>
            <consortium name="The Broad Institute Genome Sequencing Platform"/>
            <person name="Russ C."/>
            <person name="Tyler B."/>
            <person name="Panabieres F."/>
            <person name="Shan W."/>
            <person name="Tripathy S."/>
            <person name="Grunwald N."/>
            <person name="Machado M."/>
            <person name="Young S.K."/>
            <person name="Zeng Q."/>
            <person name="Gargeya S."/>
            <person name="Fitzgerald M."/>
            <person name="Haas B."/>
            <person name="Abouelleil A."/>
            <person name="Alvarado L."/>
            <person name="Arachchi H.M."/>
            <person name="Berlin A."/>
            <person name="Chapman S.B."/>
            <person name="Gearin G."/>
            <person name="Goldberg J."/>
            <person name="Griggs A."/>
            <person name="Gujja S."/>
            <person name="Hansen M."/>
            <person name="Heiman D."/>
            <person name="Howarth C."/>
            <person name="Larimer J."/>
            <person name="Lui A."/>
            <person name="MacDonald P.J.P."/>
            <person name="McCowen C."/>
            <person name="Montmayeur A."/>
            <person name="Murphy C."/>
            <person name="Neiman D."/>
            <person name="Pearson M."/>
            <person name="Priest M."/>
            <person name="Roberts A."/>
            <person name="Saif S."/>
            <person name="Shea T."/>
            <person name="Sisk P."/>
            <person name="Stolte C."/>
            <person name="Sykes S."/>
            <person name="Wortman J."/>
            <person name="Nusbaum C."/>
            <person name="Birren B."/>
        </authorList>
    </citation>
    <scope>NUCLEOTIDE SEQUENCE [LARGE SCALE GENOMIC DNA]</scope>
    <source>
        <strain evidence="2">INRA-310</strain>
    </source>
</reference>
<proteinExistence type="predicted"/>
<name>W2PA87_PHYN3</name>
<dbReference type="GeneID" id="20188843"/>
<sequence length="42" mass="5002">MTREGLFERRRWQTHSGTYFRALKSTTTLDFQDQACVLSSLY</sequence>
<evidence type="ECO:0000313" key="1">
    <source>
        <dbReference type="EMBL" id="ETM97575.1"/>
    </source>
</evidence>
<accession>W2PA87</accession>
<organism evidence="1 2">
    <name type="scientific">Phytophthora nicotianae (strain INRA-310)</name>
    <name type="common">Phytophthora parasitica</name>
    <dbReference type="NCBI Taxonomy" id="761204"/>
    <lineage>
        <taxon>Eukaryota</taxon>
        <taxon>Sar</taxon>
        <taxon>Stramenopiles</taxon>
        <taxon>Oomycota</taxon>
        <taxon>Peronosporomycetes</taxon>
        <taxon>Peronosporales</taxon>
        <taxon>Peronosporaceae</taxon>
        <taxon>Phytophthora</taxon>
    </lineage>
</organism>
<dbReference type="VEuPathDB" id="FungiDB:PPTG_20214"/>
<reference evidence="1 2" key="2">
    <citation type="submission" date="2013-11" db="EMBL/GenBank/DDBJ databases">
        <title>The Genome Sequence of Phytophthora parasitica INRA-310.</title>
        <authorList>
            <consortium name="The Broad Institute Genomics Platform"/>
            <person name="Russ C."/>
            <person name="Tyler B."/>
            <person name="Panabieres F."/>
            <person name="Shan W."/>
            <person name="Tripathy S."/>
            <person name="Grunwald N."/>
            <person name="Machado M."/>
            <person name="Johnson C.S."/>
            <person name="Arredondo F."/>
            <person name="Hong C."/>
            <person name="Coffey M."/>
            <person name="Young S.K."/>
            <person name="Zeng Q."/>
            <person name="Gargeya S."/>
            <person name="Fitzgerald M."/>
            <person name="Abouelleil A."/>
            <person name="Alvarado L."/>
            <person name="Chapman S.B."/>
            <person name="Gainer-Dewar J."/>
            <person name="Goldberg J."/>
            <person name="Griggs A."/>
            <person name="Gujja S."/>
            <person name="Hansen M."/>
            <person name="Howarth C."/>
            <person name="Imamovic A."/>
            <person name="Ireland A."/>
            <person name="Larimer J."/>
            <person name="McCowan C."/>
            <person name="Murphy C."/>
            <person name="Pearson M."/>
            <person name="Poon T.W."/>
            <person name="Priest M."/>
            <person name="Roberts A."/>
            <person name="Saif S."/>
            <person name="Shea T."/>
            <person name="Sykes S."/>
            <person name="Wortman J."/>
            <person name="Nusbaum C."/>
            <person name="Birren B."/>
        </authorList>
    </citation>
    <scope>NUCLEOTIDE SEQUENCE [LARGE SCALE GENOMIC DNA]</scope>
    <source>
        <strain evidence="1 2">INRA-310</strain>
    </source>
</reference>
<evidence type="ECO:0000313" key="2">
    <source>
        <dbReference type="Proteomes" id="UP000018817"/>
    </source>
</evidence>
<protein>
    <submittedName>
        <fullName evidence="1">Uncharacterized protein</fullName>
    </submittedName>
</protein>